<protein>
    <recommendedName>
        <fullName evidence="4">Threonine synthase</fullName>
        <ecNumber evidence="4">4.2.3.1</ecNumber>
    </recommendedName>
</protein>
<evidence type="ECO:0000256" key="4">
    <source>
        <dbReference type="NCBIfam" id="TIGR00260"/>
    </source>
</evidence>
<dbReference type="Gene3D" id="3.40.50.1100">
    <property type="match status" value="2"/>
</dbReference>
<dbReference type="InterPro" id="IPR036052">
    <property type="entry name" value="TrpB-like_PALP_sf"/>
</dbReference>
<organism evidence="8 9">
    <name type="scientific">Vagococcus fluvialis</name>
    <dbReference type="NCBI Taxonomy" id="2738"/>
    <lineage>
        <taxon>Bacteria</taxon>
        <taxon>Bacillati</taxon>
        <taxon>Bacillota</taxon>
        <taxon>Bacilli</taxon>
        <taxon>Lactobacillales</taxon>
        <taxon>Enterococcaceae</taxon>
        <taxon>Vagococcus</taxon>
    </lineage>
</organism>
<feature type="modified residue" description="N6-(pyridoxal phosphate)lysine" evidence="5">
    <location>
        <position position="110"/>
    </location>
</feature>
<proteinExistence type="inferred from homology"/>
<dbReference type="PANTHER" id="PTHR43515:SF1">
    <property type="entry name" value="THREONINE SYNTHASE-LIKE 1"/>
    <property type="match status" value="1"/>
</dbReference>
<dbReference type="NCBIfam" id="TIGR00260">
    <property type="entry name" value="thrC"/>
    <property type="match status" value="1"/>
</dbReference>
<dbReference type="Pfam" id="PF14821">
    <property type="entry name" value="Thr_synth_N"/>
    <property type="match status" value="1"/>
</dbReference>
<reference evidence="8 9" key="1">
    <citation type="submission" date="2017-05" db="EMBL/GenBank/DDBJ databases">
        <title>Vagococcus spp. assemblies.</title>
        <authorList>
            <person name="Gulvik C.A."/>
        </authorList>
    </citation>
    <scope>NUCLEOTIDE SEQUENCE [LARGE SCALE GENOMIC DNA]</scope>
    <source>
        <strain evidence="8 9">NCFB 2497</strain>
    </source>
</reference>
<name>A0A369AZE5_9ENTE</name>
<keyword evidence="9" id="KW-1185">Reference proteome</keyword>
<dbReference type="RefSeq" id="WP_114289597.1">
    <property type="nucleotide sequence ID" value="NZ_CP081461.1"/>
</dbReference>
<sequence length="483" mass="54292">MKYQSTRGQEEKVTASKAILMGLTSDGGLFVPTTIPQYNINQENFLTQSYQELAYDIMGLWLDDFTEKELKECIEKAYDDKFSTDLIAPLKKVGADYYLELFHGPTLAFKDMALSILPYLMTTSLKKQGIKNEVVILTATSGDTGKAAMEGFADVSGTKIIVFYPKNGVSQIQEKQMLTQKGDNTFVVGINGNFDDAQSKVKELFGDLDLAKDLAKENYQFSSANSINIGRLVPQIVYYFYAYQQLVNKKEITLGEEINFVVPTGNFGNILAGFYAKQMGLPINKLICASNKNNVLTEFFKSGTYNKNRDFYVTNSPSMDILISSNLERLLYYIVEKDTTRLKELITSLSSEGNYHLSEDEYRKLSDFISGFATEEEVEQTVQSVFENDKYVIDPHTAVAKKVLDDVRDNTKAVIVSTASSFKFPDCLLGKETSEDAINQLHEKTGLEIPKPIKDLEHAVSREEIIVEVDDMKQTVLNLLDVK</sequence>
<dbReference type="GeneID" id="63146360"/>
<evidence type="ECO:0000313" key="9">
    <source>
        <dbReference type="Proteomes" id="UP000288197"/>
    </source>
</evidence>
<evidence type="ECO:0000256" key="1">
    <source>
        <dbReference type="ARBA" id="ARBA00001933"/>
    </source>
</evidence>
<dbReference type="CDD" id="cd01560">
    <property type="entry name" value="Thr-synth_2"/>
    <property type="match status" value="1"/>
</dbReference>
<keyword evidence="3 5" id="KW-0663">Pyridoxal phosphate</keyword>
<gene>
    <name evidence="8" type="ORF">CBF32_06805</name>
</gene>
<evidence type="ECO:0000259" key="7">
    <source>
        <dbReference type="Pfam" id="PF14821"/>
    </source>
</evidence>
<comment type="similarity">
    <text evidence="2">Belongs to the threonine synthase family.</text>
</comment>
<evidence type="ECO:0000313" key="8">
    <source>
        <dbReference type="EMBL" id="RSU02289.1"/>
    </source>
</evidence>
<dbReference type="Pfam" id="PF00291">
    <property type="entry name" value="PALP"/>
    <property type="match status" value="1"/>
</dbReference>
<evidence type="ECO:0000256" key="2">
    <source>
        <dbReference type="ARBA" id="ARBA00005517"/>
    </source>
</evidence>
<dbReference type="EC" id="4.2.3.1" evidence="4"/>
<dbReference type="GO" id="GO:0005737">
    <property type="term" value="C:cytoplasm"/>
    <property type="evidence" value="ECO:0007669"/>
    <property type="project" value="TreeGrafter"/>
</dbReference>
<dbReference type="OrthoDB" id="9763107at2"/>
<dbReference type="PANTHER" id="PTHR43515">
    <property type="entry name" value="THREONINE SYNTHASE-LIKE 1"/>
    <property type="match status" value="1"/>
</dbReference>
<dbReference type="SUPFAM" id="SSF53686">
    <property type="entry name" value="Tryptophan synthase beta subunit-like PLP-dependent enzymes"/>
    <property type="match status" value="1"/>
</dbReference>
<dbReference type="InterPro" id="IPR004450">
    <property type="entry name" value="Thr_synthase-like"/>
</dbReference>
<dbReference type="EMBL" id="NGJX01000005">
    <property type="protein sequence ID" value="RSU02289.1"/>
    <property type="molecule type" value="Genomic_DNA"/>
</dbReference>
<dbReference type="AlphaFoldDB" id="A0A369AZE5"/>
<dbReference type="Gene3D" id="3.90.1380.10">
    <property type="entry name" value="Threonine synthase, N-terminal domain"/>
    <property type="match status" value="1"/>
</dbReference>
<evidence type="ECO:0000256" key="3">
    <source>
        <dbReference type="ARBA" id="ARBA00022898"/>
    </source>
</evidence>
<comment type="caution">
    <text evidence="8">The sequence shown here is derived from an EMBL/GenBank/DDBJ whole genome shotgun (WGS) entry which is preliminary data.</text>
</comment>
<evidence type="ECO:0000256" key="5">
    <source>
        <dbReference type="PIRSR" id="PIRSR604450-51"/>
    </source>
</evidence>
<feature type="domain" description="Threonine synthase N-terminal" evidence="7">
    <location>
        <begin position="2"/>
        <end position="78"/>
    </location>
</feature>
<dbReference type="InterPro" id="IPR037158">
    <property type="entry name" value="Thr_synth_N_sf"/>
</dbReference>
<dbReference type="GO" id="GO:0004795">
    <property type="term" value="F:threonine synthase activity"/>
    <property type="evidence" value="ECO:0007669"/>
    <property type="project" value="UniProtKB-UniRule"/>
</dbReference>
<feature type="domain" description="Tryptophan synthase beta chain-like PALP" evidence="6">
    <location>
        <begin position="92"/>
        <end position="410"/>
    </location>
</feature>
<accession>A0A369AZE5</accession>
<dbReference type="Proteomes" id="UP000288197">
    <property type="component" value="Unassembled WGS sequence"/>
</dbReference>
<dbReference type="InterPro" id="IPR029144">
    <property type="entry name" value="Thr_synth_N"/>
</dbReference>
<dbReference type="InterPro" id="IPR001926">
    <property type="entry name" value="TrpB-like_PALP"/>
</dbReference>
<comment type="cofactor">
    <cofactor evidence="1 5">
        <name>pyridoxal 5'-phosphate</name>
        <dbReference type="ChEBI" id="CHEBI:597326"/>
    </cofactor>
</comment>
<dbReference type="GO" id="GO:0009088">
    <property type="term" value="P:threonine biosynthetic process"/>
    <property type="evidence" value="ECO:0007669"/>
    <property type="project" value="UniProtKB-UniRule"/>
</dbReference>
<evidence type="ECO:0000259" key="6">
    <source>
        <dbReference type="Pfam" id="PF00291"/>
    </source>
</evidence>